<organism evidence="2 3">
    <name type="scientific">Streptomyces sudanensis</name>
    <dbReference type="NCBI Taxonomy" id="436397"/>
    <lineage>
        <taxon>Bacteria</taxon>
        <taxon>Bacillati</taxon>
        <taxon>Actinomycetota</taxon>
        <taxon>Actinomycetes</taxon>
        <taxon>Kitasatosporales</taxon>
        <taxon>Streptomycetaceae</taxon>
        <taxon>Streptomyces</taxon>
    </lineage>
</organism>
<feature type="transmembrane region" description="Helical" evidence="1">
    <location>
        <begin position="12"/>
        <end position="30"/>
    </location>
</feature>
<keyword evidence="1" id="KW-0812">Transmembrane</keyword>
<reference evidence="2" key="1">
    <citation type="submission" date="2022-04" db="EMBL/GenBank/DDBJ databases">
        <title>Systematic whole-genome sequencing reveals an unexpected diversity among actinomycetoma pathogens and provides insights into their antibacterial susceptibilities.</title>
        <authorList>
            <person name="Watson A.K."/>
            <person name="Kepplinger B."/>
            <person name="Bakhiet S.M."/>
            <person name="Mhmoud N.A."/>
            <person name="Chapman J."/>
            <person name="Allenby N."/>
            <person name="Mickiewicz K."/>
            <person name="Goodfellow M."/>
            <person name="Fahal A.H."/>
            <person name="Errington J."/>
        </authorList>
    </citation>
    <scope>NUCLEOTIDE SEQUENCE</scope>
    <source>
        <strain evidence="2">SD 504</strain>
    </source>
</reference>
<evidence type="ECO:0000256" key="1">
    <source>
        <dbReference type="SAM" id="Phobius"/>
    </source>
</evidence>
<sequence length="142" mass="15247">MYLAASGVSDPATLVWLMCCFVAVVALLHVPHQIRDHRLRARGVETDAVCDERIRRGGYSVIKISCTYRPSPTRKVSEALVYSPVPAPAVGGTFTVVFDPKKPTSVESAHYLSSSASRSGYLWQAAAVALAVVGFVLRAVLG</sequence>
<keyword evidence="3" id="KW-1185">Reference proteome</keyword>
<evidence type="ECO:0000313" key="3">
    <source>
        <dbReference type="Proteomes" id="UP001056383"/>
    </source>
</evidence>
<dbReference type="RefSeq" id="WP_275563492.1">
    <property type="nucleotide sequence ID" value="NZ_CP095474.1"/>
</dbReference>
<dbReference type="EMBL" id="CP095474">
    <property type="protein sequence ID" value="URN15447.1"/>
    <property type="molecule type" value="Genomic_DNA"/>
</dbReference>
<protein>
    <recommendedName>
        <fullName evidence="4">DUF3592 domain-containing protein</fullName>
    </recommendedName>
</protein>
<name>A0ABY4T902_9ACTN</name>
<dbReference type="Proteomes" id="UP001056383">
    <property type="component" value="Chromosome"/>
</dbReference>
<keyword evidence="1" id="KW-0472">Membrane</keyword>
<proteinExistence type="predicted"/>
<gene>
    <name evidence="2" type="ORF">MW084_05215</name>
</gene>
<feature type="transmembrane region" description="Helical" evidence="1">
    <location>
        <begin position="121"/>
        <end position="141"/>
    </location>
</feature>
<keyword evidence="1" id="KW-1133">Transmembrane helix</keyword>
<accession>A0ABY4T902</accession>
<evidence type="ECO:0008006" key="4">
    <source>
        <dbReference type="Google" id="ProtNLM"/>
    </source>
</evidence>
<evidence type="ECO:0000313" key="2">
    <source>
        <dbReference type="EMBL" id="URN15447.1"/>
    </source>
</evidence>